<proteinExistence type="predicted"/>
<evidence type="ECO:0000313" key="1">
    <source>
        <dbReference type="EMBL" id="KAF1977527.1"/>
    </source>
</evidence>
<evidence type="ECO:0000313" key="2">
    <source>
        <dbReference type="Proteomes" id="UP000800036"/>
    </source>
</evidence>
<accession>A0A6A5VWE8</accession>
<protein>
    <submittedName>
        <fullName evidence="1">Uncharacterized protein</fullName>
    </submittedName>
</protein>
<name>A0A6A5VWE8_9PLEO</name>
<keyword evidence="2" id="KW-1185">Reference proteome</keyword>
<dbReference type="AlphaFoldDB" id="A0A6A5VWE8"/>
<dbReference type="OrthoDB" id="3796204at2759"/>
<sequence length="277" mass="32471">MSGHNHHSSLADRLIEIRRKARDGDEYARVQYFNLQLQPAPHDRMDCKENAWRTTNESPTWPLHPLHPADEYCTKLYTFTQDRQEVPLTVQVAAFPQTAQPSEDNIYMKIPVSQRWKPIKEWPLTIRAPKFKHKLTTFKEHRTWWYRNGRTFAFAALPEDIRRIIFLYAIGPEIYPMPKMTKYGTPVTRWQSEIVFGKGHQKLPRQKDSTVTVLHPNLSVLMLNKAYREEALKAGWEASKKQFRYATTFIEVIESRVGAAAKYNCLAKIQLDLSERD</sequence>
<gene>
    <name evidence="1" type="ORF">BU23DRAFT_659998</name>
</gene>
<organism evidence="1 2">
    <name type="scientific">Bimuria novae-zelandiae CBS 107.79</name>
    <dbReference type="NCBI Taxonomy" id="1447943"/>
    <lineage>
        <taxon>Eukaryota</taxon>
        <taxon>Fungi</taxon>
        <taxon>Dikarya</taxon>
        <taxon>Ascomycota</taxon>
        <taxon>Pezizomycotina</taxon>
        <taxon>Dothideomycetes</taxon>
        <taxon>Pleosporomycetidae</taxon>
        <taxon>Pleosporales</taxon>
        <taxon>Massarineae</taxon>
        <taxon>Didymosphaeriaceae</taxon>
        <taxon>Bimuria</taxon>
    </lineage>
</organism>
<reference evidence="1" key="1">
    <citation type="journal article" date="2020" name="Stud. Mycol.">
        <title>101 Dothideomycetes genomes: a test case for predicting lifestyles and emergence of pathogens.</title>
        <authorList>
            <person name="Haridas S."/>
            <person name="Albert R."/>
            <person name="Binder M."/>
            <person name="Bloem J."/>
            <person name="Labutti K."/>
            <person name="Salamov A."/>
            <person name="Andreopoulos B."/>
            <person name="Baker S."/>
            <person name="Barry K."/>
            <person name="Bills G."/>
            <person name="Bluhm B."/>
            <person name="Cannon C."/>
            <person name="Castanera R."/>
            <person name="Culley D."/>
            <person name="Daum C."/>
            <person name="Ezra D."/>
            <person name="Gonzalez J."/>
            <person name="Henrissat B."/>
            <person name="Kuo A."/>
            <person name="Liang C."/>
            <person name="Lipzen A."/>
            <person name="Lutzoni F."/>
            <person name="Magnuson J."/>
            <person name="Mondo S."/>
            <person name="Nolan M."/>
            <person name="Ohm R."/>
            <person name="Pangilinan J."/>
            <person name="Park H.-J."/>
            <person name="Ramirez L."/>
            <person name="Alfaro M."/>
            <person name="Sun H."/>
            <person name="Tritt A."/>
            <person name="Yoshinaga Y."/>
            <person name="Zwiers L.-H."/>
            <person name="Turgeon B."/>
            <person name="Goodwin S."/>
            <person name="Spatafora J."/>
            <person name="Crous P."/>
            <person name="Grigoriev I."/>
        </authorList>
    </citation>
    <scope>NUCLEOTIDE SEQUENCE</scope>
    <source>
        <strain evidence="1">CBS 107.79</strain>
    </source>
</reference>
<dbReference type="EMBL" id="ML976663">
    <property type="protein sequence ID" value="KAF1977527.1"/>
    <property type="molecule type" value="Genomic_DNA"/>
</dbReference>
<dbReference type="Proteomes" id="UP000800036">
    <property type="component" value="Unassembled WGS sequence"/>
</dbReference>